<dbReference type="Proteomes" id="UP000244911">
    <property type="component" value="Unassembled WGS sequence"/>
</dbReference>
<sequence>MLFRVLITGVFTGTIAAVTAFSQGLGPIAAFLAYAVFAGFAVIGMGVLTIAAPMRPVSSHQWKLDRSRDARALRIWHPLSQGTRSPYWQERLERMARQTIGAQSKPVTFCVFSSVRRNQPTFR</sequence>
<dbReference type="AlphaFoldDB" id="A0A2R8AHQ9"/>
<keyword evidence="3" id="KW-1185">Reference proteome</keyword>
<evidence type="ECO:0000256" key="1">
    <source>
        <dbReference type="SAM" id="Phobius"/>
    </source>
</evidence>
<organism evidence="2 3">
    <name type="scientific">Aliiroseovarius pelagivivens</name>
    <dbReference type="NCBI Taxonomy" id="1639690"/>
    <lineage>
        <taxon>Bacteria</taxon>
        <taxon>Pseudomonadati</taxon>
        <taxon>Pseudomonadota</taxon>
        <taxon>Alphaproteobacteria</taxon>
        <taxon>Rhodobacterales</taxon>
        <taxon>Paracoccaceae</taxon>
        <taxon>Aliiroseovarius</taxon>
    </lineage>
</organism>
<reference evidence="2 3" key="1">
    <citation type="submission" date="2018-03" db="EMBL/GenBank/DDBJ databases">
        <authorList>
            <person name="Keele B.F."/>
        </authorList>
    </citation>
    <scope>NUCLEOTIDE SEQUENCE [LARGE SCALE GENOMIC DNA]</scope>
    <source>
        <strain evidence="2 3">CECT 8811</strain>
    </source>
</reference>
<feature type="transmembrane region" description="Helical" evidence="1">
    <location>
        <begin position="32"/>
        <end position="54"/>
    </location>
</feature>
<evidence type="ECO:0000313" key="3">
    <source>
        <dbReference type="Proteomes" id="UP000244911"/>
    </source>
</evidence>
<proteinExistence type="predicted"/>
<dbReference type="OrthoDB" id="7859421at2"/>
<protein>
    <submittedName>
        <fullName evidence="2">Uncharacterized protein</fullName>
    </submittedName>
</protein>
<name>A0A2R8AHQ9_9RHOB</name>
<dbReference type="EMBL" id="OMOI01000001">
    <property type="protein sequence ID" value="SPF75583.1"/>
    <property type="molecule type" value="Genomic_DNA"/>
</dbReference>
<keyword evidence="1" id="KW-0812">Transmembrane</keyword>
<keyword evidence="1" id="KW-0472">Membrane</keyword>
<keyword evidence="1" id="KW-1133">Transmembrane helix</keyword>
<evidence type="ECO:0000313" key="2">
    <source>
        <dbReference type="EMBL" id="SPF75583.1"/>
    </source>
</evidence>
<gene>
    <name evidence="2" type="ORF">ALP8811_00576</name>
</gene>
<dbReference type="RefSeq" id="WP_108855666.1">
    <property type="nucleotide sequence ID" value="NZ_OMOI01000001.1"/>
</dbReference>
<accession>A0A2R8AHQ9</accession>